<gene>
    <name evidence="2" type="ORF">ENL26_00800</name>
</gene>
<reference evidence="2" key="1">
    <citation type="journal article" date="2020" name="mSystems">
        <title>Genome- and Community-Level Interaction Insights into Carbon Utilization and Element Cycling Functions of Hydrothermarchaeota in Hydrothermal Sediment.</title>
        <authorList>
            <person name="Zhou Z."/>
            <person name="Liu Y."/>
            <person name="Xu W."/>
            <person name="Pan J."/>
            <person name="Luo Z.H."/>
            <person name="Li M."/>
        </authorList>
    </citation>
    <scope>NUCLEOTIDE SEQUENCE [LARGE SCALE GENOMIC DNA]</scope>
    <source>
        <strain evidence="2">HyVt-80</strain>
    </source>
</reference>
<accession>A0A7C5DXG5</accession>
<evidence type="ECO:0000313" key="2">
    <source>
        <dbReference type="EMBL" id="HHF08298.1"/>
    </source>
</evidence>
<comment type="caution">
    <text evidence="2">The sequence shown here is derived from an EMBL/GenBank/DDBJ whole genome shotgun (WGS) entry which is preliminary data.</text>
</comment>
<feature type="transmembrane region" description="Helical" evidence="1">
    <location>
        <begin position="70"/>
        <end position="91"/>
    </location>
</feature>
<dbReference type="Proteomes" id="UP000886129">
    <property type="component" value="Unassembled WGS sequence"/>
</dbReference>
<proteinExistence type="predicted"/>
<dbReference type="EMBL" id="DRTH01000044">
    <property type="protein sequence ID" value="HHF08298.1"/>
    <property type="molecule type" value="Genomic_DNA"/>
</dbReference>
<keyword evidence="1" id="KW-0812">Transmembrane</keyword>
<organism evidence="2">
    <name type="scientific">Kosmotoga arenicorallina</name>
    <dbReference type="NCBI Taxonomy" id="688066"/>
    <lineage>
        <taxon>Bacteria</taxon>
        <taxon>Thermotogati</taxon>
        <taxon>Thermotogota</taxon>
        <taxon>Thermotogae</taxon>
        <taxon>Kosmotogales</taxon>
        <taxon>Kosmotogaceae</taxon>
        <taxon>Kosmotoga</taxon>
    </lineage>
</organism>
<evidence type="ECO:0000256" key="1">
    <source>
        <dbReference type="SAM" id="Phobius"/>
    </source>
</evidence>
<sequence>MSNHEYEKDSFDALIDSVIKKRKLSESEKAELRRYAKFVKILRERTSYRPSESTKLKTLSKIRQKKLLPYRIALATVTSFVILILGLGFFMENSILITPKPVFLLNNGEFDAARSSLLSNGELSSALSSANKMSSVESSVANSTNGDELKKHLETTIDFIVNKEEKNNAVVLSTSF</sequence>
<keyword evidence="1" id="KW-1133">Transmembrane helix</keyword>
<protein>
    <submittedName>
        <fullName evidence="2">Uncharacterized protein</fullName>
    </submittedName>
</protein>
<keyword evidence="1" id="KW-0472">Membrane</keyword>
<name>A0A7C5DXG5_9BACT</name>
<dbReference type="AlphaFoldDB" id="A0A7C5DXG5"/>